<accession>A0A7X1AVW8</accession>
<dbReference type="PANTHER" id="PTHR13710:SF105">
    <property type="entry name" value="ATP-DEPENDENT DNA HELICASE Q1"/>
    <property type="match status" value="1"/>
</dbReference>
<name>A0A7X1AVW8_9BACT</name>
<dbReference type="InterPro" id="IPR014001">
    <property type="entry name" value="Helicase_ATP-bd"/>
</dbReference>
<feature type="domain" description="Helicase ATP-binding" evidence="13">
    <location>
        <begin position="28"/>
        <end position="196"/>
    </location>
</feature>
<reference evidence="15 16" key="1">
    <citation type="submission" date="2020-07" db="EMBL/GenBank/DDBJ databases">
        <authorList>
            <person name="Feng X."/>
        </authorList>
    </citation>
    <scope>NUCLEOTIDE SEQUENCE [LARGE SCALE GENOMIC DNA]</scope>
    <source>
        <strain evidence="15 16">JCM14086</strain>
    </source>
</reference>
<evidence type="ECO:0000256" key="4">
    <source>
        <dbReference type="ARBA" id="ARBA00022801"/>
    </source>
</evidence>
<dbReference type="SUPFAM" id="SSF52540">
    <property type="entry name" value="P-loop containing nucleoside triphosphate hydrolases"/>
    <property type="match status" value="1"/>
</dbReference>
<dbReference type="AlphaFoldDB" id="A0A7X1AVW8"/>
<evidence type="ECO:0000256" key="5">
    <source>
        <dbReference type="ARBA" id="ARBA00022806"/>
    </source>
</evidence>
<dbReference type="PROSITE" id="PS51192">
    <property type="entry name" value="HELICASE_ATP_BIND_1"/>
    <property type="match status" value="1"/>
</dbReference>
<dbReference type="CDD" id="cd18018">
    <property type="entry name" value="DEXHc_RecQ4-like"/>
    <property type="match status" value="1"/>
</dbReference>
<dbReference type="GO" id="GO:0005737">
    <property type="term" value="C:cytoplasm"/>
    <property type="evidence" value="ECO:0007669"/>
    <property type="project" value="TreeGrafter"/>
</dbReference>
<feature type="domain" description="Helicase C-terminal" evidence="14">
    <location>
        <begin position="219"/>
        <end position="380"/>
    </location>
</feature>
<evidence type="ECO:0000256" key="3">
    <source>
        <dbReference type="ARBA" id="ARBA00022741"/>
    </source>
</evidence>
<dbReference type="InterPro" id="IPR036388">
    <property type="entry name" value="WH-like_DNA-bd_sf"/>
</dbReference>
<evidence type="ECO:0000256" key="11">
    <source>
        <dbReference type="ARBA" id="ARBA00044535"/>
    </source>
</evidence>
<evidence type="ECO:0000259" key="13">
    <source>
        <dbReference type="PROSITE" id="PS51192"/>
    </source>
</evidence>
<dbReference type="Pfam" id="PF00270">
    <property type="entry name" value="DEAD"/>
    <property type="match status" value="1"/>
</dbReference>
<dbReference type="EC" id="5.6.2.4" evidence="10"/>
<keyword evidence="7" id="KW-0238">DNA-binding</keyword>
<dbReference type="NCBIfam" id="TIGR00614">
    <property type="entry name" value="recQ_fam"/>
    <property type="match status" value="1"/>
</dbReference>
<dbReference type="GO" id="GO:0043138">
    <property type="term" value="F:3'-5' DNA helicase activity"/>
    <property type="evidence" value="ECO:0007669"/>
    <property type="project" value="UniProtKB-EC"/>
</dbReference>
<dbReference type="InterPro" id="IPR011545">
    <property type="entry name" value="DEAD/DEAH_box_helicase_dom"/>
</dbReference>
<dbReference type="EMBL" id="JACHVA010000040">
    <property type="protein sequence ID" value="MBC2600946.1"/>
    <property type="molecule type" value="Genomic_DNA"/>
</dbReference>
<dbReference type="GO" id="GO:0046872">
    <property type="term" value="F:metal ion binding"/>
    <property type="evidence" value="ECO:0007669"/>
    <property type="project" value="UniProtKB-KW"/>
</dbReference>
<comment type="caution">
    <text evidence="15">The sequence shown here is derived from an EMBL/GenBank/DDBJ whole genome shotgun (WGS) entry which is preliminary data.</text>
</comment>
<dbReference type="Pfam" id="PF00271">
    <property type="entry name" value="Helicase_C"/>
    <property type="match status" value="1"/>
</dbReference>
<keyword evidence="4" id="KW-0378">Hydrolase</keyword>
<evidence type="ECO:0000256" key="10">
    <source>
        <dbReference type="ARBA" id="ARBA00034808"/>
    </source>
</evidence>
<dbReference type="GO" id="GO:0009378">
    <property type="term" value="F:four-way junction helicase activity"/>
    <property type="evidence" value="ECO:0007669"/>
    <property type="project" value="TreeGrafter"/>
</dbReference>
<comment type="similarity">
    <text evidence="1">Belongs to the helicase family. RecQ subfamily.</text>
</comment>
<dbReference type="GO" id="GO:0016787">
    <property type="term" value="F:hydrolase activity"/>
    <property type="evidence" value="ECO:0007669"/>
    <property type="project" value="UniProtKB-KW"/>
</dbReference>
<dbReference type="Proteomes" id="UP000525652">
    <property type="component" value="Unassembled WGS sequence"/>
</dbReference>
<organism evidence="15 16">
    <name type="scientific">Puniceicoccus vermicola</name>
    <dbReference type="NCBI Taxonomy" id="388746"/>
    <lineage>
        <taxon>Bacteria</taxon>
        <taxon>Pseudomonadati</taxon>
        <taxon>Verrucomicrobiota</taxon>
        <taxon>Opitutia</taxon>
        <taxon>Puniceicoccales</taxon>
        <taxon>Puniceicoccaceae</taxon>
        <taxon>Puniceicoccus</taxon>
    </lineage>
</organism>
<keyword evidence="6" id="KW-0067">ATP-binding</keyword>
<dbReference type="InterPro" id="IPR027417">
    <property type="entry name" value="P-loop_NTPase"/>
</dbReference>
<keyword evidence="5 15" id="KW-0347">Helicase</keyword>
<comment type="catalytic activity">
    <reaction evidence="9">
        <text>Couples ATP hydrolysis with the unwinding of duplex DNA by translocating in the 3'-5' direction.</text>
        <dbReference type="EC" id="5.6.2.4"/>
    </reaction>
</comment>
<dbReference type="GO" id="GO:0006281">
    <property type="term" value="P:DNA repair"/>
    <property type="evidence" value="ECO:0007669"/>
    <property type="project" value="TreeGrafter"/>
</dbReference>
<evidence type="ECO:0000256" key="9">
    <source>
        <dbReference type="ARBA" id="ARBA00034617"/>
    </source>
</evidence>
<dbReference type="SMART" id="SM00487">
    <property type="entry name" value="DEXDc"/>
    <property type="match status" value="1"/>
</dbReference>
<dbReference type="RefSeq" id="WP_185691680.1">
    <property type="nucleotide sequence ID" value="NZ_JACHVA010000040.1"/>
</dbReference>
<evidence type="ECO:0000256" key="8">
    <source>
        <dbReference type="ARBA" id="ARBA00023235"/>
    </source>
</evidence>
<dbReference type="GO" id="GO:0003677">
    <property type="term" value="F:DNA binding"/>
    <property type="evidence" value="ECO:0007669"/>
    <property type="project" value="UniProtKB-KW"/>
</dbReference>
<keyword evidence="3" id="KW-0547">Nucleotide-binding</keyword>
<keyword evidence="16" id="KW-1185">Reference proteome</keyword>
<dbReference type="Gene3D" id="1.10.10.10">
    <property type="entry name" value="Winged helix-like DNA-binding domain superfamily/Winged helix DNA-binding domain"/>
    <property type="match status" value="1"/>
</dbReference>
<sequence length="638" mass="69827">MSDANDSLSLLRERFGFEEFRPGQQEVIDRLLAGKGAAAIFPTGSGKSLCYQLPSLLLPGLTLVISPLLALMKDQIDSLRAKGVRAERLDSSLDEEDYRRVTAEIRAGEVGLLFVAPERLGNERFLSLIRGQRISLLAVDEAHCISAWGHNFRPDYLKLADAAKSLEVERVLALTATATPKVSADMAAAFGIAPEDIINTGFYRANLELRVTACADEVRPDLLLQRLRDRPAGATIVYVSLQRHAEEVAASLKEAGFNAEPYHAGMAAEKRSSTQEAFMRGDVQIICATIAFGMGIDKADIRYIYHYHLAKGFESYMQEIGRAGRDGKPSVCELFACGDDVTTLENFVYGDTPDPVNLENLLGELLMQGPSIDLAVTDLARRFDMRPLVISTLLTRLELAGVIRSEGHYYGSVRFAPKVDSQAMLGEYSEGQASFLRKLFACCAKAKKWVTLDMDRAVEATGQDRAVVLRALESLQTKGLADLQLAGYRQRFQLLAEEPDPALLAEELAASFETHERMEIERIGLMLEYAEEPGCLTAMLLEYFGESIADCGHCGNCLGDTPEPIPPRRSPGIESLALDGFEDLVAAHPEALGRPRQQARFLCGLSSPAVSAVRGLRGNAWFGKCAEVPFAEVLAARS</sequence>
<evidence type="ECO:0000313" key="15">
    <source>
        <dbReference type="EMBL" id="MBC2600946.1"/>
    </source>
</evidence>
<dbReference type="GO" id="GO:0005524">
    <property type="term" value="F:ATP binding"/>
    <property type="evidence" value="ECO:0007669"/>
    <property type="project" value="UniProtKB-KW"/>
</dbReference>
<dbReference type="GO" id="GO:0030894">
    <property type="term" value="C:replisome"/>
    <property type="evidence" value="ECO:0007669"/>
    <property type="project" value="TreeGrafter"/>
</dbReference>
<evidence type="ECO:0000259" key="14">
    <source>
        <dbReference type="PROSITE" id="PS51194"/>
    </source>
</evidence>
<evidence type="ECO:0000313" key="16">
    <source>
        <dbReference type="Proteomes" id="UP000525652"/>
    </source>
</evidence>
<keyword evidence="8" id="KW-0413">Isomerase</keyword>
<dbReference type="GO" id="GO:0006310">
    <property type="term" value="P:DNA recombination"/>
    <property type="evidence" value="ECO:0007669"/>
    <property type="project" value="InterPro"/>
</dbReference>
<evidence type="ECO:0000256" key="1">
    <source>
        <dbReference type="ARBA" id="ARBA00005446"/>
    </source>
</evidence>
<dbReference type="GO" id="GO:0043590">
    <property type="term" value="C:bacterial nucleoid"/>
    <property type="evidence" value="ECO:0007669"/>
    <property type="project" value="TreeGrafter"/>
</dbReference>
<dbReference type="InterPro" id="IPR004589">
    <property type="entry name" value="DNA_helicase_ATP-dep_RecQ"/>
</dbReference>
<gene>
    <name evidence="15" type="ORF">H5P30_04045</name>
</gene>
<dbReference type="InterPro" id="IPR001650">
    <property type="entry name" value="Helicase_C-like"/>
</dbReference>
<dbReference type="PROSITE" id="PS51194">
    <property type="entry name" value="HELICASE_CTER"/>
    <property type="match status" value="1"/>
</dbReference>
<dbReference type="PANTHER" id="PTHR13710">
    <property type="entry name" value="DNA HELICASE RECQ FAMILY MEMBER"/>
    <property type="match status" value="1"/>
</dbReference>
<proteinExistence type="inferred from homology"/>
<dbReference type="SMART" id="SM00490">
    <property type="entry name" value="HELICc"/>
    <property type="match status" value="1"/>
</dbReference>
<dbReference type="InterPro" id="IPR032284">
    <property type="entry name" value="RecQ_Zn-bd"/>
</dbReference>
<dbReference type="FunFam" id="3.40.50.300:FF:001389">
    <property type="entry name" value="ATP-dependent DNA helicase RecQ"/>
    <property type="match status" value="1"/>
</dbReference>
<evidence type="ECO:0000256" key="12">
    <source>
        <dbReference type="ARBA" id="ARBA00044550"/>
    </source>
</evidence>
<dbReference type="Pfam" id="PF16124">
    <property type="entry name" value="RecQ_Zn_bind"/>
    <property type="match status" value="1"/>
</dbReference>
<protein>
    <recommendedName>
        <fullName evidence="11">ATP-dependent DNA helicase RecQ</fullName>
        <ecNumber evidence="10">5.6.2.4</ecNumber>
    </recommendedName>
    <alternativeName>
        <fullName evidence="12">DNA 3'-5' helicase RecQ</fullName>
    </alternativeName>
</protein>
<evidence type="ECO:0000256" key="7">
    <source>
        <dbReference type="ARBA" id="ARBA00023125"/>
    </source>
</evidence>
<keyword evidence="2" id="KW-0479">Metal-binding</keyword>
<dbReference type="Gene3D" id="3.40.50.300">
    <property type="entry name" value="P-loop containing nucleotide triphosphate hydrolases"/>
    <property type="match status" value="2"/>
</dbReference>
<evidence type="ECO:0000256" key="6">
    <source>
        <dbReference type="ARBA" id="ARBA00022840"/>
    </source>
</evidence>
<evidence type="ECO:0000256" key="2">
    <source>
        <dbReference type="ARBA" id="ARBA00022723"/>
    </source>
</evidence>